<keyword evidence="6 8" id="KW-1133">Transmembrane helix</keyword>
<keyword evidence="7 8" id="KW-0472">Membrane</keyword>
<feature type="transmembrane region" description="Helical" evidence="8">
    <location>
        <begin position="169"/>
        <end position="193"/>
    </location>
</feature>
<sequence length="381" mass="40215">MDLFHKRQGPSGAEVTAARSETAVRWGDGFGRFATRCVQIIAVLIVAGVAIFAITQVSLVFIPVTLALILSSAISPFMAFMRRHGIPSLLAAWIALFSIIIVIGAIVLFVVWAVERQWQDLVDSATQGITSLEGYLNNLPANFISAKNLHDAQNAIISFLTSAQFGRGALAGVGAAAEGVTGFFLTVLTLFFFMKDGPQIWHFLTRPFQGPTYERAQRIGEKTVQVLGGYLRGTVMVAAADAIGIGVGLAICGVPLAFPLAVIVFLTAFIPIVGATAAGVLAALVALVTNGPVIAIIVIAIVVFVNQLESHLLQPQIMGHSLKLHPLTILLALAAGTIIDGIVGAIFAVPIAATAWGIISVWNEETPSSPPIVKERAPNKP</sequence>
<organism evidence="9 10">
    <name type="scientific">Gryllotalpicola reticulitermitis</name>
    <dbReference type="NCBI Taxonomy" id="1184153"/>
    <lineage>
        <taxon>Bacteria</taxon>
        <taxon>Bacillati</taxon>
        <taxon>Actinomycetota</taxon>
        <taxon>Actinomycetes</taxon>
        <taxon>Micrococcales</taxon>
        <taxon>Microbacteriaceae</taxon>
        <taxon>Gryllotalpicola</taxon>
    </lineage>
</organism>
<evidence type="ECO:0000256" key="3">
    <source>
        <dbReference type="ARBA" id="ARBA00022448"/>
    </source>
</evidence>
<evidence type="ECO:0000256" key="7">
    <source>
        <dbReference type="ARBA" id="ARBA00023136"/>
    </source>
</evidence>
<feature type="transmembrane region" description="Helical" evidence="8">
    <location>
        <begin position="242"/>
        <end position="272"/>
    </location>
</feature>
<dbReference type="EMBL" id="JBHSCN010000003">
    <property type="protein sequence ID" value="MFC4242600.1"/>
    <property type="molecule type" value="Genomic_DNA"/>
</dbReference>
<feature type="transmembrane region" description="Helical" evidence="8">
    <location>
        <begin position="278"/>
        <end position="305"/>
    </location>
</feature>
<protein>
    <submittedName>
        <fullName evidence="9">AI-2E family transporter</fullName>
    </submittedName>
</protein>
<evidence type="ECO:0000256" key="5">
    <source>
        <dbReference type="ARBA" id="ARBA00022692"/>
    </source>
</evidence>
<comment type="subcellular location">
    <subcellularLocation>
        <location evidence="1">Cell membrane</location>
        <topology evidence="1">Multi-pass membrane protein</topology>
    </subcellularLocation>
</comment>
<evidence type="ECO:0000256" key="4">
    <source>
        <dbReference type="ARBA" id="ARBA00022475"/>
    </source>
</evidence>
<dbReference type="PANTHER" id="PTHR21716:SF53">
    <property type="entry name" value="PERMEASE PERM-RELATED"/>
    <property type="match status" value="1"/>
</dbReference>
<evidence type="ECO:0000256" key="1">
    <source>
        <dbReference type="ARBA" id="ARBA00004651"/>
    </source>
</evidence>
<comment type="caution">
    <text evidence="9">The sequence shown here is derived from an EMBL/GenBank/DDBJ whole genome shotgun (WGS) entry which is preliminary data.</text>
</comment>
<keyword evidence="10" id="KW-1185">Reference proteome</keyword>
<dbReference type="InterPro" id="IPR002549">
    <property type="entry name" value="AI-2E-like"/>
</dbReference>
<keyword evidence="5 8" id="KW-0812">Transmembrane</keyword>
<dbReference type="PANTHER" id="PTHR21716">
    <property type="entry name" value="TRANSMEMBRANE PROTEIN"/>
    <property type="match status" value="1"/>
</dbReference>
<gene>
    <name evidence="9" type="ORF">ACFOYW_04375</name>
</gene>
<feature type="transmembrane region" description="Helical" evidence="8">
    <location>
        <begin position="33"/>
        <end position="54"/>
    </location>
</feature>
<proteinExistence type="inferred from homology"/>
<name>A0ABV8Q5F0_9MICO</name>
<feature type="transmembrane region" description="Helical" evidence="8">
    <location>
        <begin position="326"/>
        <end position="359"/>
    </location>
</feature>
<evidence type="ECO:0000313" key="10">
    <source>
        <dbReference type="Proteomes" id="UP001595900"/>
    </source>
</evidence>
<keyword evidence="4" id="KW-1003">Cell membrane</keyword>
<feature type="transmembrane region" description="Helical" evidence="8">
    <location>
        <begin position="92"/>
        <end position="114"/>
    </location>
</feature>
<evidence type="ECO:0000256" key="6">
    <source>
        <dbReference type="ARBA" id="ARBA00022989"/>
    </source>
</evidence>
<keyword evidence="3" id="KW-0813">Transport</keyword>
<dbReference type="Pfam" id="PF01594">
    <property type="entry name" value="AI-2E_transport"/>
    <property type="match status" value="1"/>
</dbReference>
<reference evidence="10" key="1">
    <citation type="journal article" date="2019" name="Int. J. Syst. Evol. Microbiol.">
        <title>The Global Catalogue of Microorganisms (GCM) 10K type strain sequencing project: providing services to taxonomists for standard genome sequencing and annotation.</title>
        <authorList>
            <consortium name="The Broad Institute Genomics Platform"/>
            <consortium name="The Broad Institute Genome Sequencing Center for Infectious Disease"/>
            <person name="Wu L."/>
            <person name="Ma J."/>
        </authorList>
    </citation>
    <scope>NUCLEOTIDE SEQUENCE [LARGE SCALE GENOMIC DNA]</scope>
    <source>
        <strain evidence="10">CGMCC 1.10363</strain>
    </source>
</reference>
<dbReference type="RefSeq" id="WP_390227470.1">
    <property type="nucleotide sequence ID" value="NZ_JBHSCN010000003.1"/>
</dbReference>
<evidence type="ECO:0000313" key="9">
    <source>
        <dbReference type="EMBL" id="MFC4242600.1"/>
    </source>
</evidence>
<evidence type="ECO:0000256" key="2">
    <source>
        <dbReference type="ARBA" id="ARBA00009773"/>
    </source>
</evidence>
<comment type="similarity">
    <text evidence="2">Belongs to the autoinducer-2 exporter (AI-2E) (TC 2.A.86) family.</text>
</comment>
<accession>A0ABV8Q5F0</accession>
<evidence type="ECO:0000256" key="8">
    <source>
        <dbReference type="SAM" id="Phobius"/>
    </source>
</evidence>
<dbReference type="Proteomes" id="UP001595900">
    <property type="component" value="Unassembled WGS sequence"/>
</dbReference>
<feature type="transmembrane region" description="Helical" evidence="8">
    <location>
        <begin position="60"/>
        <end position="80"/>
    </location>
</feature>